<keyword evidence="7" id="KW-0833">Ubl conjugation pathway</keyword>
<dbReference type="GO" id="GO:0061630">
    <property type="term" value="F:ubiquitin protein ligase activity"/>
    <property type="evidence" value="ECO:0007669"/>
    <property type="project" value="UniProtKB-EC"/>
</dbReference>
<dbReference type="InterPro" id="IPR016024">
    <property type="entry name" value="ARM-type_fold"/>
</dbReference>
<gene>
    <name evidence="9" type="ORF">glysoja_046604</name>
</gene>
<organism evidence="9">
    <name type="scientific">Glycine soja</name>
    <name type="common">Wild soybean</name>
    <dbReference type="NCBI Taxonomy" id="3848"/>
    <lineage>
        <taxon>Eukaryota</taxon>
        <taxon>Viridiplantae</taxon>
        <taxon>Streptophyta</taxon>
        <taxon>Embryophyta</taxon>
        <taxon>Tracheophyta</taxon>
        <taxon>Spermatophyta</taxon>
        <taxon>Magnoliopsida</taxon>
        <taxon>eudicotyledons</taxon>
        <taxon>Gunneridae</taxon>
        <taxon>Pentapetalae</taxon>
        <taxon>rosids</taxon>
        <taxon>fabids</taxon>
        <taxon>Fabales</taxon>
        <taxon>Fabaceae</taxon>
        <taxon>Papilionoideae</taxon>
        <taxon>50 kb inversion clade</taxon>
        <taxon>NPAAA clade</taxon>
        <taxon>indigoferoid/millettioid clade</taxon>
        <taxon>Phaseoleae</taxon>
        <taxon>Glycine</taxon>
        <taxon>Glycine subgen. Soja</taxon>
    </lineage>
</organism>
<reference evidence="9" key="1">
    <citation type="submission" date="2014-07" db="EMBL/GenBank/DDBJ databases">
        <title>Identification of a novel salt tolerance gene in wild soybean by whole-genome sequencing.</title>
        <authorList>
            <person name="Lam H.-M."/>
            <person name="Qi X."/>
            <person name="Li M.-W."/>
            <person name="Liu X."/>
            <person name="Xie M."/>
            <person name="Ni M."/>
            <person name="Xu X."/>
        </authorList>
    </citation>
    <scope>NUCLEOTIDE SEQUENCE [LARGE SCALE GENOMIC DNA]</scope>
    <source>
        <tissue evidence="9">Root</tissue>
    </source>
</reference>
<comment type="catalytic activity">
    <reaction evidence="1">
        <text>S-ubiquitinyl-[E2 ubiquitin-conjugating enzyme]-L-cysteine + [acceptor protein]-L-lysine = [E2 ubiquitin-conjugating enzyme]-L-cysteine + N(6)-ubiquitinyl-[acceptor protein]-L-lysine.</text>
        <dbReference type="EC" id="2.3.2.27"/>
    </reaction>
</comment>
<evidence type="ECO:0000256" key="2">
    <source>
        <dbReference type="ARBA" id="ARBA00003861"/>
    </source>
</evidence>
<evidence type="ECO:0000256" key="3">
    <source>
        <dbReference type="ARBA" id="ARBA00004906"/>
    </source>
</evidence>
<comment type="function">
    <text evidence="2">Functions as an E3 ubiquitin ligase.</text>
</comment>
<evidence type="ECO:0000259" key="8">
    <source>
        <dbReference type="Pfam" id="PF25368"/>
    </source>
</evidence>
<dbReference type="Pfam" id="PF25368">
    <property type="entry name" value="PUB10_N"/>
    <property type="match status" value="1"/>
</dbReference>
<dbReference type="Gene3D" id="1.25.10.10">
    <property type="entry name" value="Leucine-rich Repeat Variant"/>
    <property type="match status" value="1"/>
</dbReference>
<dbReference type="InterPro" id="IPR057623">
    <property type="entry name" value="PUB12-19-like_N"/>
</dbReference>
<accession>A0A0B2SDA1</accession>
<dbReference type="Proteomes" id="UP000053555">
    <property type="component" value="Unassembled WGS sequence"/>
</dbReference>
<dbReference type="EMBL" id="KN644618">
    <property type="protein sequence ID" value="KHN42244.1"/>
    <property type="molecule type" value="Genomic_DNA"/>
</dbReference>
<evidence type="ECO:0000256" key="4">
    <source>
        <dbReference type="ARBA" id="ARBA00012483"/>
    </source>
</evidence>
<protein>
    <recommendedName>
        <fullName evidence="4">RING-type E3 ubiquitin transferase</fullName>
        <ecNumber evidence="4">2.3.2.27</ecNumber>
    </recommendedName>
</protein>
<keyword evidence="5" id="KW-0808">Transferase</keyword>
<keyword evidence="6" id="KW-0677">Repeat</keyword>
<dbReference type="EC" id="2.3.2.27" evidence="4"/>
<name>A0A0B2SDA1_GLYSO</name>
<dbReference type="AlphaFoldDB" id="A0A0B2SDA1"/>
<evidence type="ECO:0000256" key="6">
    <source>
        <dbReference type="ARBA" id="ARBA00022737"/>
    </source>
</evidence>
<evidence type="ECO:0000313" key="9">
    <source>
        <dbReference type="EMBL" id="KHN42244.1"/>
    </source>
</evidence>
<feature type="domain" description="PUB 12/19-like N-terminal" evidence="8">
    <location>
        <begin position="44"/>
        <end position="143"/>
    </location>
</feature>
<dbReference type="SUPFAM" id="SSF48371">
    <property type="entry name" value="ARM repeat"/>
    <property type="match status" value="1"/>
</dbReference>
<dbReference type="InterPro" id="IPR011989">
    <property type="entry name" value="ARM-like"/>
</dbReference>
<dbReference type="FunFam" id="1.20.930.20:FF:000002">
    <property type="entry name" value="RING-type E3 ubiquitin transferase"/>
    <property type="match status" value="1"/>
</dbReference>
<evidence type="ECO:0000256" key="1">
    <source>
        <dbReference type="ARBA" id="ARBA00000900"/>
    </source>
</evidence>
<evidence type="ECO:0000256" key="7">
    <source>
        <dbReference type="ARBA" id="ARBA00022786"/>
    </source>
</evidence>
<comment type="pathway">
    <text evidence="3">Protein modification; protein ubiquitination.</text>
</comment>
<proteinExistence type="predicted"/>
<evidence type="ECO:0000256" key="5">
    <source>
        <dbReference type="ARBA" id="ARBA00022679"/>
    </source>
</evidence>
<sequence length="224" mass="26126">MYQMEEERDVSSYELSEEKYDPLEEIHRVIQSVVQFDEYRRTQRKESHNLVRRFKFMLLLWEELHDLLQPFLEIGVTWLTKVKDVLLFTKDLLKLCSQGSKIHLALETEVVMITFQKVYDKLSQAFGDVPCDEIGILDEVKEQDIGQLSFIETLVEFMKEGSPENKECAASVLLELCSSNSSFTLTALHFEVYEYLMEIKQNGTNKAQRKANAVLDLISRSEQI</sequence>